<reference evidence="6 7" key="1">
    <citation type="submission" date="2016-04" db="EMBL/GenBank/DDBJ databases">
        <title>The genome of Intoshia linei affirms orthonectids as highly simplified spiralians.</title>
        <authorList>
            <person name="Mikhailov K.V."/>
            <person name="Slusarev G.S."/>
            <person name="Nikitin M.A."/>
            <person name="Logacheva M.D."/>
            <person name="Penin A."/>
            <person name="Aleoshin V."/>
            <person name="Panchin Y.V."/>
        </authorList>
    </citation>
    <scope>NUCLEOTIDE SEQUENCE [LARGE SCALE GENOMIC DNA]</scope>
    <source>
        <strain evidence="6">Intl2013</strain>
        <tissue evidence="6">Whole animal</tissue>
    </source>
</reference>
<keyword evidence="3" id="KW-0862">Zinc</keyword>
<evidence type="ECO:0000313" key="7">
    <source>
        <dbReference type="Proteomes" id="UP000078046"/>
    </source>
</evidence>
<dbReference type="SMART" id="SM00184">
    <property type="entry name" value="RING"/>
    <property type="match status" value="1"/>
</dbReference>
<dbReference type="OrthoDB" id="1630758at2759"/>
<evidence type="ECO:0000256" key="4">
    <source>
        <dbReference type="PROSITE-ProRule" id="PRU00175"/>
    </source>
</evidence>
<dbReference type="EMBL" id="LWCA01001995">
    <property type="protein sequence ID" value="OAF64245.1"/>
    <property type="molecule type" value="Genomic_DNA"/>
</dbReference>
<dbReference type="PANTHER" id="PTHR23327">
    <property type="entry name" value="RING FINGER PROTEIN 127"/>
    <property type="match status" value="1"/>
</dbReference>
<dbReference type="SUPFAM" id="SSF57850">
    <property type="entry name" value="RING/U-box"/>
    <property type="match status" value="1"/>
</dbReference>
<keyword evidence="2 4" id="KW-0863">Zinc-finger</keyword>
<keyword evidence="7" id="KW-1185">Reference proteome</keyword>
<organism evidence="6 7">
    <name type="scientific">Intoshia linei</name>
    <dbReference type="NCBI Taxonomy" id="1819745"/>
    <lineage>
        <taxon>Eukaryota</taxon>
        <taxon>Metazoa</taxon>
        <taxon>Spiralia</taxon>
        <taxon>Lophotrochozoa</taxon>
        <taxon>Mesozoa</taxon>
        <taxon>Orthonectida</taxon>
        <taxon>Rhopaluridae</taxon>
        <taxon>Intoshia</taxon>
    </lineage>
</organism>
<dbReference type="Proteomes" id="UP000078046">
    <property type="component" value="Unassembled WGS sequence"/>
</dbReference>
<dbReference type="Gene3D" id="3.30.40.10">
    <property type="entry name" value="Zinc/RING finger domain, C3HC4 (zinc finger)"/>
    <property type="match status" value="1"/>
</dbReference>
<dbReference type="PANTHER" id="PTHR23327:SF51">
    <property type="entry name" value="TRANSCRIPTIONAL REGULATOR OF YEAST FORM ADHERENCE 3"/>
    <property type="match status" value="1"/>
</dbReference>
<dbReference type="AlphaFoldDB" id="A0A177AQJ2"/>
<proteinExistence type="predicted"/>
<dbReference type="InterPro" id="IPR001841">
    <property type="entry name" value="Znf_RING"/>
</dbReference>
<accession>A0A177AQJ2</accession>
<keyword evidence="1" id="KW-0479">Metal-binding</keyword>
<evidence type="ECO:0000313" key="6">
    <source>
        <dbReference type="EMBL" id="OAF64245.1"/>
    </source>
</evidence>
<evidence type="ECO:0000259" key="5">
    <source>
        <dbReference type="PROSITE" id="PS50089"/>
    </source>
</evidence>
<evidence type="ECO:0000256" key="2">
    <source>
        <dbReference type="ARBA" id="ARBA00022771"/>
    </source>
</evidence>
<dbReference type="GO" id="GO:0008270">
    <property type="term" value="F:zinc ion binding"/>
    <property type="evidence" value="ECO:0007669"/>
    <property type="project" value="UniProtKB-KW"/>
</dbReference>
<protein>
    <recommendedName>
        <fullName evidence="5">RING-type domain-containing protein</fullName>
    </recommendedName>
</protein>
<feature type="non-terminal residue" evidence="6">
    <location>
        <position position="104"/>
    </location>
</feature>
<evidence type="ECO:0000256" key="3">
    <source>
        <dbReference type="ARBA" id="ARBA00022833"/>
    </source>
</evidence>
<dbReference type="PROSITE" id="PS50089">
    <property type="entry name" value="ZF_RING_2"/>
    <property type="match status" value="1"/>
</dbReference>
<feature type="domain" description="RING-type" evidence="5">
    <location>
        <begin position="44"/>
        <end position="82"/>
    </location>
</feature>
<evidence type="ECO:0000256" key="1">
    <source>
        <dbReference type="ARBA" id="ARBA00022723"/>
    </source>
</evidence>
<sequence>MPKRKKPVVSISEKLNETEEPSEYQKFHQKTLTDNPNVNKNLICVICLNVFQDPMRIHCGHSFCKVCIRKAMKVKKECPLCKIKIDVTGMHEDFIIRNYVEEYK</sequence>
<dbReference type="Pfam" id="PF13923">
    <property type="entry name" value="zf-C3HC4_2"/>
    <property type="match status" value="1"/>
</dbReference>
<dbReference type="InterPro" id="IPR017907">
    <property type="entry name" value="Znf_RING_CS"/>
</dbReference>
<dbReference type="InterPro" id="IPR013083">
    <property type="entry name" value="Znf_RING/FYVE/PHD"/>
</dbReference>
<name>A0A177AQJ2_9BILA</name>
<dbReference type="PROSITE" id="PS00518">
    <property type="entry name" value="ZF_RING_1"/>
    <property type="match status" value="1"/>
</dbReference>
<gene>
    <name evidence="6" type="ORF">A3Q56_08053</name>
</gene>
<comment type="caution">
    <text evidence="6">The sequence shown here is derived from an EMBL/GenBank/DDBJ whole genome shotgun (WGS) entry which is preliminary data.</text>
</comment>